<evidence type="ECO:0000313" key="5">
    <source>
        <dbReference type="RefSeq" id="WP_211238057.1"/>
    </source>
</evidence>
<sequence length="217" mass="23092">MDDVHEVSAGGVVRDASIAASIATGQVMTAAASGPAQRLPRAEVTVRRAVPADAPAFATTMATPRAQAMTLQMPLLDVELWREKLTKAPPGWTVLAAEVEGEVVGNLSLFPADPWTRRRAHAYAFGMAVRDDMQGRGVGSALLGKALELADNWLGALRVELGVYADNAPAIALYEKHGFVVEGRMRAYALRGGEYADSLAMARLHPRPPRLPGALAQ</sequence>
<dbReference type="PANTHER" id="PTHR43877">
    <property type="entry name" value="AMINOALKYLPHOSPHONATE N-ACETYLTRANSFERASE-RELATED-RELATED"/>
    <property type="match status" value="1"/>
</dbReference>
<dbReference type="GO" id="GO:0016747">
    <property type="term" value="F:acyltransferase activity, transferring groups other than amino-acyl groups"/>
    <property type="evidence" value="ECO:0007669"/>
    <property type="project" value="InterPro"/>
</dbReference>
<reference evidence="5" key="3">
    <citation type="submission" date="2025-08" db="UniProtKB">
        <authorList>
            <consortium name="RefSeq"/>
        </authorList>
    </citation>
    <scope>IDENTIFICATION</scope>
</reference>
<keyword evidence="2" id="KW-0012">Acyltransferase</keyword>
<evidence type="ECO:0000313" key="4">
    <source>
        <dbReference type="Proteomes" id="UP000675920"/>
    </source>
</evidence>
<organism evidence="4 5">
    <name type="scientific">Derxia gummosa DSM 723</name>
    <dbReference type="NCBI Taxonomy" id="1121388"/>
    <lineage>
        <taxon>Bacteria</taxon>
        <taxon>Pseudomonadati</taxon>
        <taxon>Pseudomonadota</taxon>
        <taxon>Betaproteobacteria</taxon>
        <taxon>Burkholderiales</taxon>
        <taxon>Alcaligenaceae</taxon>
        <taxon>Derxia</taxon>
    </lineage>
</organism>
<dbReference type="RefSeq" id="WP_211238057.1">
    <property type="nucleotide sequence ID" value="NZ_AXWS01000008.1"/>
</dbReference>
<evidence type="ECO:0000256" key="1">
    <source>
        <dbReference type="ARBA" id="ARBA00022679"/>
    </source>
</evidence>
<dbReference type="SUPFAM" id="SSF55729">
    <property type="entry name" value="Acyl-CoA N-acyltransferases (Nat)"/>
    <property type="match status" value="1"/>
</dbReference>
<evidence type="ECO:0000259" key="3">
    <source>
        <dbReference type="PROSITE" id="PS51186"/>
    </source>
</evidence>
<dbReference type="InterPro" id="IPR016181">
    <property type="entry name" value="Acyl_CoA_acyltransferase"/>
</dbReference>
<name>A0A8B6XDA2_9BURK</name>
<protein>
    <submittedName>
        <fullName evidence="5">GNAT family N-acetyltransferase</fullName>
        <ecNumber evidence="5">2.3.1.-</ecNumber>
    </submittedName>
</protein>
<dbReference type="EC" id="2.3.1.-" evidence="5"/>
<dbReference type="InterPro" id="IPR050832">
    <property type="entry name" value="Bact_Acetyltransf"/>
</dbReference>
<dbReference type="PROSITE" id="PS51186">
    <property type="entry name" value="GNAT"/>
    <property type="match status" value="1"/>
</dbReference>
<reference evidence="5" key="2">
    <citation type="journal article" date="2002" name="Trends Biochem. Sci.">
        <title>A second catalytic domain in the Elp3 histone acetyltransferases: a candidate for histone demethylase activity?</title>
        <authorList>
            <person name="Chinenov Y."/>
        </authorList>
    </citation>
    <scope>NUCLEOTIDE SEQUENCE</scope>
</reference>
<evidence type="ECO:0000256" key="2">
    <source>
        <dbReference type="ARBA" id="ARBA00023315"/>
    </source>
</evidence>
<dbReference type="CDD" id="cd04301">
    <property type="entry name" value="NAT_SF"/>
    <property type="match status" value="1"/>
</dbReference>
<dbReference type="AlphaFoldDB" id="A0A8B6XDA2"/>
<feature type="domain" description="N-acetyltransferase" evidence="3">
    <location>
        <begin position="44"/>
        <end position="206"/>
    </location>
</feature>
<accession>A0A8B6XDA2</accession>
<dbReference type="InterPro" id="IPR000182">
    <property type="entry name" value="GNAT_dom"/>
</dbReference>
<proteinExistence type="predicted"/>
<dbReference type="Pfam" id="PF00583">
    <property type="entry name" value="Acetyltransf_1"/>
    <property type="match status" value="1"/>
</dbReference>
<keyword evidence="4" id="KW-1185">Reference proteome</keyword>
<dbReference type="Proteomes" id="UP000675920">
    <property type="component" value="Unplaced"/>
</dbReference>
<dbReference type="Gene3D" id="3.40.630.30">
    <property type="match status" value="1"/>
</dbReference>
<keyword evidence="1" id="KW-0808">Transferase</keyword>
<reference evidence="5" key="1">
    <citation type="journal article" date="1997" name="Trends Biochem. Sci.">
        <title>GCN5-related histone N-acetyltransferases belong to a diverse superfamily that includes the yeast SPT10 protein.</title>
        <authorList>
            <person name="Neuwald A.F."/>
            <person name="Landsman D."/>
        </authorList>
    </citation>
    <scope>NUCLEOTIDE SEQUENCE</scope>
</reference>